<gene>
    <name evidence="2" type="ORF">GCM10017559_31420</name>
</gene>
<evidence type="ECO:0000313" key="3">
    <source>
        <dbReference type="Proteomes" id="UP001499930"/>
    </source>
</evidence>
<keyword evidence="1" id="KW-1133">Transmembrane helix</keyword>
<evidence type="ECO:0000256" key="1">
    <source>
        <dbReference type="SAM" id="Phobius"/>
    </source>
</evidence>
<dbReference type="EMBL" id="BAAAWD010000007">
    <property type="protein sequence ID" value="GAA3007098.1"/>
    <property type="molecule type" value="Genomic_DNA"/>
</dbReference>
<comment type="caution">
    <text evidence="2">The sequence shown here is derived from an EMBL/GenBank/DDBJ whole genome shotgun (WGS) entry which is preliminary data.</text>
</comment>
<proteinExistence type="predicted"/>
<reference evidence="3" key="1">
    <citation type="journal article" date="2019" name="Int. J. Syst. Evol. Microbiol.">
        <title>The Global Catalogue of Microorganisms (GCM) 10K type strain sequencing project: providing services to taxonomists for standard genome sequencing and annotation.</title>
        <authorList>
            <consortium name="The Broad Institute Genomics Platform"/>
            <consortium name="The Broad Institute Genome Sequencing Center for Infectious Disease"/>
            <person name="Wu L."/>
            <person name="Ma J."/>
        </authorList>
    </citation>
    <scope>NUCLEOTIDE SEQUENCE [LARGE SCALE GENOMIC DNA]</scope>
    <source>
        <strain evidence="3">JCM 3106</strain>
    </source>
</reference>
<keyword evidence="3" id="KW-1185">Reference proteome</keyword>
<feature type="transmembrane region" description="Helical" evidence="1">
    <location>
        <begin position="30"/>
        <end position="50"/>
    </location>
</feature>
<feature type="transmembrane region" description="Helical" evidence="1">
    <location>
        <begin position="5"/>
        <end position="24"/>
    </location>
</feature>
<organism evidence="2 3">
    <name type="scientific">Streptosporangium longisporum</name>
    <dbReference type="NCBI Taxonomy" id="46187"/>
    <lineage>
        <taxon>Bacteria</taxon>
        <taxon>Bacillati</taxon>
        <taxon>Actinomycetota</taxon>
        <taxon>Actinomycetes</taxon>
        <taxon>Streptosporangiales</taxon>
        <taxon>Streptosporangiaceae</taxon>
        <taxon>Streptosporangium</taxon>
    </lineage>
</organism>
<keyword evidence="1" id="KW-0472">Membrane</keyword>
<protein>
    <submittedName>
        <fullName evidence="2">Uncharacterized protein</fullName>
    </submittedName>
</protein>
<dbReference type="Proteomes" id="UP001499930">
    <property type="component" value="Unassembled WGS sequence"/>
</dbReference>
<name>A0ABP6KHS9_9ACTN</name>
<sequence>MPGVMVMVVVTVPGVMVVVTVPVVMAVPRVVMVVTVPVAVAVPGMVMVVVTGGRIVQNHRGHLSGLLGHRARPRGMR</sequence>
<evidence type="ECO:0000313" key="2">
    <source>
        <dbReference type="EMBL" id="GAA3007098.1"/>
    </source>
</evidence>
<keyword evidence="1" id="KW-0812">Transmembrane</keyword>
<accession>A0ABP6KHS9</accession>